<reference evidence="2" key="1">
    <citation type="submission" date="2014-07" db="EMBL/GenBank/DDBJ databases">
        <title>Methanogenic archaea and the global carbon cycle.</title>
        <authorList>
            <person name="Henriksen J.R."/>
            <person name="Luke J."/>
            <person name="Reinhart S."/>
            <person name="Benedict M.N."/>
            <person name="Youngblut N.D."/>
            <person name="Metcalf M.E."/>
            <person name="Whitaker R.J."/>
            <person name="Metcalf W.W."/>
        </authorList>
    </citation>
    <scope>NUCLEOTIDE SEQUENCE [LARGE SCALE GENOMIC DNA]</scope>
    <source>
        <strain evidence="2">3</strain>
    </source>
</reference>
<evidence type="ECO:0000313" key="2">
    <source>
        <dbReference type="EMBL" id="AKB83860.1"/>
    </source>
</evidence>
<proteinExistence type="predicted"/>
<dbReference type="AlphaFoldDB" id="A0A0E3WYH1"/>
<gene>
    <name evidence="2" type="ORF">MSBR3_3282</name>
</gene>
<dbReference type="InterPro" id="IPR036388">
    <property type="entry name" value="WH-like_DNA-bd_sf"/>
</dbReference>
<dbReference type="RefSeq" id="WP_048109518.1">
    <property type="nucleotide sequence ID" value="NZ_CP009517.1"/>
</dbReference>
<protein>
    <recommendedName>
        <fullName evidence="1">DUF5817 domain-containing protein</fullName>
    </recommendedName>
</protein>
<dbReference type="HOGENOM" id="CLU_1582891_0_0_2"/>
<keyword evidence="3" id="KW-1185">Reference proteome</keyword>
<accession>A0A0E3WYH1</accession>
<dbReference type="OrthoDB" id="142616at2157"/>
<organism evidence="2 3">
    <name type="scientific">Methanosarcina barkeri 3</name>
    <dbReference type="NCBI Taxonomy" id="1434107"/>
    <lineage>
        <taxon>Archaea</taxon>
        <taxon>Methanobacteriati</taxon>
        <taxon>Methanobacteriota</taxon>
        <taxon>Stenosarchaea group</taxon>
        <taxon>Methanomicrobia</taxon>
        <taxon>Methanosarcinales</taxon>
        <taxon>Methanosarcinaceae</taxon>
        <taxon>Methanosarcina</taxon>
    </lineage>
</organism>
<dbReference type="EMBL" id="CP009517">
    <property type="protein sequence ID" value="AKB83860.1"/>
    <property type="molecule type" value="Genomic_DNA"/>
</dbReference>
<dbReference type="KEGG" id="mbak:MSBR3_3282"/>
<dbReference type="Pfam" id="PF19134">
    <property type="entry name" value="DUF5817"/>
    <property type="match status" value="1"/>
</dbReference>
<sequence length="164" mass="18599">MIVCPKCRQHAQIIETGKKTLKCQNCGALLQTRKLRVFHFSEDLEDSVLFRTRLQAEISGKGRKDFSLDFSSTESEPLTPEVKTPVKELKVSEKNPSRFLPATKDPKLILLKILKTTGGKIEKEELQQKAFEKGITQEKFETILKNLLETGELYSPQPGIIKIV</sequence>
<dbReference type="Gene3D" id="3.90.820.10">
    <property type="entry name" value="Structural Genomics, Unknown Function 30-nov-00 1gh9 Mol_id"/>
    <property type="match status" value="1"/>
</dbReference>
<dbReference type="Gene3D" id="1.10.10.10">
    <property type="entry name" value="Winged helix-like DNA-binding domain superfamily/Winged helix DNA-binding domain"/>
    <property type="match status" value="1"/>
</dbReference>
<name>A0A0E3WYH1_METBA</name>
<dbReference type="STRING" id="1434107.MSBR3_3282"/>
<dbReference type="GeneID" id="24790943"/>
<dbReference type="Proteomes" id="UP000033066">
    <property type="component" value="Chromosome"/>
</dbReference>
<evidence type="ECO:0000259" key="1">
    <source>
        <dbReference type="Pfam" id="PF19134"/>
    </source>
</evidence>
<dbReference type="InterPro" id="IPR043855">
    <property type="entry name" value="DUF5817"/>
</dbReference>
<feature type="domain" description="DUF5817" evidence="1">
    <location>
        <begin position="2"/>
        <end position="56"/>
    </location>
</feature>
<evidence type="ECO:0000313" key="3">
    <source>
        <dbReference type="Proteomes" id="UP000033066"/>
    </source>
</evidence>
<dbReference type="PATRIC" id="fig|1434107.4.peg.4138"/>